<dbReference type="Proteomes" id="UP000492821">
    <property type="component" value="Unassembled WGS sequence"/>
</dbReference>
<dbReference type="AlphaFoldDB" id="A0A7E4V7J2"/>
<dbReference type="SMART" id="SM00033">
    <property type="entry name" value="CH"/>
    <property type="match status" value="1"/>
</dbReference>
<feature type="region of interest" description="Disordered" evidence="2">
    <location>
        <begin position="208"/>
        <end position="309"/>
    </location>
</feature>
<dbReference type="PROSITE" id="PS50021">
    <property type="entry name" value="CH"/>
    <property type="match status" value="1"/>
</dbReference>
<name>A0A7E4V7J2_PANRE</name>
<dbReference type="InterPro" id="IPR050540">
    <property type="entry name" value="F-actin_Monoox_Mical"/>
</dbReference>
<feature type="compositionally biased region" description="Basic and acidic residues" evidence="2">
    <location>
        <begin position="208"/>
        <end position="218"/>
    </location>
</feature>
<dbReference type="PANTHER" id="PTHR23167:SF46">
    <property type="entry name" value="EPS15 HOMOLOGY DOMAIN CONTAINING PROTEIN-BINDING PROTEIN 1, ISOFORM F"/>
    <property type="match status" value="1"/>
</dbReference>
<dbReference type="SMART" id="SM01203">
    <property type="entry name" value="DUF3585"/>
    <property type="match status" value="1"/>
</dbReference>
<protein>
    <submittedName>
        <fullName evidence="6">Calponin-homology (CH) domain-containing protein</fullName>
    </submittedName>
</protein>
<feature type="region of interest" description="Disordered" evidence="2">
    <location>
        <begin position="555"/>
        <end position="582"/>
    </location>
</feature>
<dbReference type="Pfam" id="PF12130">
    <property type="entry name" value="bMERB_dom"/>
    <property type="match status" value="1"/>
</dbReference>
<reference evidence="5" key="1">
    <citation type="journal article" date="2013" name="Genetics">
        <title>The draft genome and transcriptome of Panagrellus redivivus are shaped by the harsh demands of a free-living lifestyle.</title>
        <authorList>
            <person name="Srinivasan J."/>
            <person name="Dillman A.R."/>
            <person name="Macchietto M.G."/>
            <person name="Heikkinen L."/>
            <person name="Lakso M."/>
            <person name="Fracchia K.M."/>
            <person name="Antoshechkin I."/>
            <person name="Mortazavi A."/>
            <person name="Wong G."/>
            <person name="Sternberg P.W."/>
        </authorList>
    </citation>
    <scope>NUCLEOTIDE SEQUENCE [LARGE SCALE GENOMIC DNA]</scope>
    <source>
        <strain evidence="5">MT8872</strain>
    </source>
</reference>
<proteinExistence type="predicted"/>
<dbReference type="PROSITE" id="PS51840">
    <property type="entry name" value="C2_NT"/>
    <property type="match status" value="1"/>
</dbReference>
<keyword evidence="1" id="KW-0175">Coiled coil</keyword>
<feature type="domain" description="C2 NT-type" evidence="4">
    <location>
        <begin position="8"/>
        <end position="160"/>
    </location>
</feature>
<dbReference type="InterPro" id="IPR036872">
    <property type="entry name" value="CH_dom_sf"/>
</dbReference>
<sequence>MTMVWRKLKRTGHEASRFRFHIAFSELIVDTVDKKPETVAIACMHRRRRYTSTPRTPEKSFSHPGRSLIVWPELAADTVDVDTTLFKDPNKDTYDSKEWTLIVEETTAKGKTRALAAIALNLCFFVNQNPEVKTELKLKLRPLQKHVANCTLSLVLNSTLLKSGVADDPELHSNASTLSRGYRDEEIVATTRDDPEIAASIARVSKEIDDWHEEKTGETVKPTPPPAARAAWGEPAPPAPIAASEASDATPSTSVPPPLPPHRRRTDESAESQPSPSFAPSFIAPAPPPAPVERRQSANSVIKSLPPPPPDIIEDECLLDWCKRVTKDYKPVKITDFTKSFRNGLAFCAILHRYDPSLIGPFDELDFSNSKLGHKKNCEKAFTAAQSIGVEPLNASEVTTYPDEKQITIFVSKLRAALLGQDWVDNALEKRKSEYRISTFYSATESELNVVRQLEEMRLARGSDEADWASSAPKVSQGTVKSRIKVTTVADADKSKDKPDESATVVKTTTVTVVPDAPAALKRKDSVKQLEEHEKNLARMADEMKALAYADHLKQSSNPTSVNGASRPTSSSPQNEDEADRRRLEEARKLLEAATNAPKVLGYNRSSPNVQSYGTPQYNFYSVRSAQASPVPERRKYSHERHASSDYLKQNPSTSNGNPHDARVGQQPPNRFLDRATRYGSMRGAELAEALAAFVAPVLTPQPQAVQQPSSSATESAEATPTRKIVTKFEKTVIHVDDINEELAKISQRLGEIERLDAYVGEKCRALDPEDEEYHKMVNEKLRLLHEKEALVRKQDYFNDAAELSEVTEQISILEPQLNEVTQNDDDMYKTEEEKQRIDALVEEYKNLINRKNELALELVNKEAEEEDHLQRSQDTLRRNQNFNRSSQEPLNASRRIMNWIRSTTAS</sequence>
<dbReference type="WBParaSite" id="Pan_g17436.t1">
    <property type="protein sequence ID" value="Pan_g17436.t1"/>
    <property type="gene ID" value="Pan_g17436"/>
</dbReference>
<dbReference type="Pfam" id="PF00307">
    <property type="entry name" value="CH"/>
    <property type="match status" value="1"/>
</dbReference>
<feature type="compositionally biased region" description="Low complexity" evidence="2">
    <location>
        <begin position="271"/>
        <end position="284"/>
    </location>
</feature>
<feature type="compositionally biased region" description="Polar residues" evidence="2">
    <location>
        <begin position="555"/>
        <end position="574"/>
    </location>
</feature>
<evidence type="ECO:0000259" key="3">
    <source>
        <dbReference type="PROSITE" id="PS50021"/>
    </source>
</evidence>
<feature type="coiled-coil region" evidence="1">
    <location>
        <begin position="523"/>
        <end position="550"/>
    </location>
</feature>
<evidence type="ECO:0000313" key="6">
    <source>
        <dbReference type="WBParaSite" id="Pan_g17436.t1"/>
    </source>
</evidence>
<evidence type="ECO:0000259" key="4">
    <source>
        <dbReference type="PROSITE" id="PS51840"/>
    </source>
</evidence>
<dbReference type="InterPro" id="IPR022735">
    <property type="entry name" value="bMERB_dom"/>
</dbReference>
<evidence type="ECO:0000256" key="2">
    <source>
        <dbReference type="SAM" id="MobiDB-lite"/>
    </source>
</evidence>
<feature type="compositionally biased region" description="Polar residues" evidence="2">
    <location>
        <begin position="647"/>
        <end position="658"/>
    </location>
</feature>
<evidence type="ECO:0000313" key="5">
    <source>
        <dbReference type="Proteomes" id="UP000492821"/>
    </source>
</evidence>
<reference evidence="6" key="2">
    <citation type="submission" date="2020-10" db="UniProtKB">
        <authorList>
            <consortium name="WormBaseParasite"/>
        </authorList>
    </citation>
    <scope>IDENTIFICATION</scope>
</reference>
<dbReference type="Pfam" id="PF10358">
    <property type="entry name" value="NT-C2"/>
    <property type="match status" value="1"/>
</dbReference>
<dbReference type="SUPFAM" id="SSF47576">
    <property type="entry name" value="Calponin-homology domain, CH-domain"/>
    <property type="match status" value="1"/>
</dbReference>
<accession>A0A7E4V7J2</accession>
<evidence type="ECO:0000256" key="1">
    <source>
        <dbReference type="SAM" id="Coils"/>
    </source>
</evidence>
<organism evidence="5 6">
    <name type="scientific">Panagrellus redivivus</name>
    <name type="common">Microworm</name>
    <dbReference type="NCBI Taxonomy" id="6233"/>
    <lineage>
        <taxon>Eukaryota</taxon>
        <taxon>Metazoa</taxon>
        <taxon>Ecdysozoa</taxon>
        <taxon>Nematoda</taxon>
        <taxon>Chromadorea</taxon>
        <taxon>Rhabditida</taxon>
        <taxon>Tylenchina</taxon>
        <taxon>Panagrolaimomorpha</taxon>
        <taxon>Panagrolaimoidea</taxon>
        <taxon>Panagrolaimidae</taxon>
        <taxon>Panagrellus</taxon>
    </lineage>
</organism>
<feature type="region of interest" description="Disordered" evidence="2">
    <location>
        <begin position="626"/>
        <end position="672"/>
    </location>
</feature>
<dbReference type="InterPro" id="IPR019448">
    <property type="entry name" value="NT-C2"/>
</dbReference>
<dbReference type="InterPro" id="IPR001715">
    <property type="entry name" value="CH_dom"/>
</dbReference>
<feature type="domain" description="Calponin-homology (CH)" evidence="3">
    <location>
        <begin position="312"/>
        <end position="419"/>
    </location>
</feature>
<feature type="compositionally biased region" description="Low complexity" evidence="2">
    <location>
        <begin position="241"/>
        <end position="253"/>
    </location>
</feature>
<feature type="coiled-coil region" evidence="1">
    <location>
        <begin position="831"/>
        <end position="865"/>
    </location>
</feature>
<dbReference type="PANTHER" id="PTHR23167">
    <property type="entry name" value="CALPONIN HOMOLOGY DOMAIN-CONTAINING PROTEIN DDB_G0272472-RELATED"/>
    <property type="match status" value="1"/>
</dbReference>
<keyword evidence="5" id="KW-1185">Reference proteome</keyword>
<dbReference type="Gene3D" id="1.10.418.10">
    <property type="entry name" value="Calponin-like domain"/>
    <property type="match status" value="1"/>
</dbReference>
<feature type="compositionally biased region" description="Basic and acidic residues" evidence="2">
    <location>
        <begin position="632"/>
        <end position="644"/>
    </location>
</feature>